<dbReference type="RefSeq" id="XP_025428442.1">
    <property type="nucleotide sequence ID" value="XM_025576933.1"/>
</dbReference>
<evidence type="ECO:0000313" key="1">
    <source>
        <dbReference type="EMBL" id="PYH42460.1"/>
    </source>
</evidence>
<evidence type="ECO:0000313" key="2">
    <source>
        <dbReference type="Proteomes" id="UP000248349"/>
    </source>
</evidence>
<dbReference type="GeneID" id="37078162"/>
<keyword evidence="2" id="KW-1185">Reference proteome</keyword>
<dbReference type="STRING" id="1450539.A0A318ZFR1"/>
<dbReference type="InterPro" id="IPR032675">
    <property type="entry name" value="LRR_dom_sf"/>
</dbReference>
<dbReference type="Gene3D" id="3.80.10.10">
    <property type="entry name" value="Ribonuclease Inhibitor"/>
    <property type="match status" value="1"/>
</dbReference>
<dbReference type="Proteomes" id="UP000248349">
    <property type="component" value="Unassembled WGS sequence"/>
</dbReference>
<reference evidence="1 2" key="1">
    <citation type="submission" date="2016-12" db="EMBL/GenBank/DDBJ databases">
        <title>The genomes of Aspergillus section Nigri reveals drivers in fungal speciation.</title>
        <authorList>
            <consortium name="DOE Joint Genome Institute"/>
            <person name="Vesth T.C."/>
            <person name="Nybo J."/>
            <person name="Theobald S."/>
            <person name="Brandl J."/>
            <person name="Frisvad J.C."/>
            <person name="Nielsen K.F."/>
            <person name="Lyhne E.K."/>
            <person name="Kogle M.E."/>
            <person name="Kuo A."/>
            <person name="Riley R."/>
            <person name="Clum A."/>
            <person name="Nolan M."/>
            <person name="Lipzen A."/>
            <person name="Salamov A."/>
            <person name="Henrissat B."/>
            <person name="Wiebenga A."/>
            <person name="De Vries R.P."/>
            <person name="Grigoriev I.V."/>
            <person name="Mortensen U.H."/>
            <person name="Andersen M.R."/>
            <person name="Baker S.E."/>
        </authorList>
    </citation>
    <scope>NUCLEOTIDE SEQUENCE [LARGE SCALE GENOMIC DNA]</scope>
    <source>
        <strain evidence="1 2">JOP 1030-1</strain>
    </source>
</reference>
<dbReference type="AlphaFoldDB" id="A0A318ZFR1"/>
<dbReference type="OrthoDB" id="4461187at2759"/>
<sequence length="573" mass="64553">MSRDFSSDTFNAYAHELQIFAPKLQARQALKHLMAQQQQQQQQPRPTGTTLHWTAITTDGVQDRFNTQASRILGMCGLFEEREMDHASLSQVSRSLHEKAIPLLYHTLRFHSRGEIDPHDNMLLKLDTFVHPNFDKLEFVRRVIVSGTWYASYASIDSFIAPLRLLSPAARMFSTILCVCIARMPNLEEFVWDMPVALTEFLVSNLVLQPMLRRLQLRMGTDCTPKPFFRPPLTMRLSANLTVLSLVQIDDVEVMGSLGVTIRSATNLRELTIWTDNISGISLGALFEHWPTTLPSNLHLLDLRGLGALGVTPANFWATMCPKKLTTLTLEFADPGIIVPTVRDFWDAGFAAGFRPTRLTTNFADDTLGGFLEGFSGLETLQITPIKGREPARLTASRALFEVLDRQHGATLRGLALNLPCYEYAPCACVELLDRLARTFPLLEELRIRQAKVDAVRISFLTPFPLLIPTAFTHFSSTTRAIKSALSLAKLRVLYIDRDEETESTTDEIVSIVEDLMRQGYGKELQYLANSEGTTHERANGSNEFSSEISLVGYQPDTLMLHERTYDWVQPTD</sequence>
<dbReference type="SUPFAM" id="SSF52047">
    <property type="entry name" value="RNI-like"/>
    <property type="match status" value="1"/>
</dbReference>
<name>A0A318ZFR1_9EURO</name>
<dbReference type="EMBL" id="KZ821251">
    <property type="protein sequence ID" value="PYH42460.1"/>
    <property type="molecule type" value="Genomic_DNA"/>
</dbReference>
<organism evidence="1 2">
    <name type="scientific">Aspergillus saccharolyticus JOP 1030-1</name>
    <dbReference type="NCBI Taxonomy" id="1450539"/>
    <lineage>
        <taxon>Eukaryota</taxon>
        <taxon>Fungi</taxon>
        <taxon>Dikarya</taxon>
        <taxon>Ascomycota</taxon>
        <taxon>Pezizomycotina</taxon>
        <taxon>Eurotiomycetes</taxon>
        <taxon>Eurotiomycetidae</taxon>
        <taxon>Eurotiales</taxon>
        <taxon>Aspergillaceae</taxon>
        <taxon>Aspergillus</taxon>
        <taxon>Aspergillus subgen. Circumdati</taxon>
    </lineage>
</organism>
<accession>A0A318ZFR1</accession>
<gene>
    <name evidence="1" type="ORF">BP01DRAFT_376146</name>
</gene>
<proteinExistence type="predicted"/>
<protein>
    <submittedName>
        <fullName evidence="1">Uncharacterized protein</fullName>
    </submittedName>
</protein>